<accession>A0AA39CA29</accession>
<dbReference type="Pfam" id="PF07707">
    <property type="entry name" value="BACK"/>
    <property type="match status" value="1"/>
</dbReference>
<dbReference type="InterPro" id="IPR000210">
    <property type="entry name" value="BTB/POZ_dom"/>
</dbReference>
<feature type="transmembrane region" description="Helical" evidence="4">
    <location>
        <begin position="740"/>
        <end position="760"/>
    </location>
</feature>
<keyword evidence="4" id="KW-0472">Membrane</keyword>
<dbReference type="SUPFAM" id="SSF117281">
    <property type="entry name" value="Kelch motif"/>
    <property type="match status" value="1"/>
</dbReference>
<keyword evidence="1" id="KW-0880">Kelch repeat</keyword>
<feature type="transmembrane region" description="Helical" evidence="4">
    <location>
        <begin position="684"/>
        <end position="709"/>
    </location>
</feature>
<proteinExistence type="predicted"/>
<dbReference type="GO" id="GO:0003779">
    <property type="term" value="F:actin binding"/>
    <property type="evidence" value="ECO:0007669"/>
    <property type="project" value="UniProtKB-KW"/>
</dbReference>
<dbReference type="CDD" id="cd23767">
    <property type="entry name" value="IQCD"/>
    <property type="match status" value="1"/>
</dbReference>
<keyword evidence="2" id="KW-0677">Repeat</keyword>
<dbReference type="SMART" id="SM00225">
    <property type="entry name" value="BTB"/>
    <property type="match status" value="1"/>
</dbReference>
<dbReference type="InterPro" id="IPR056737">
    <property type="entry name" value="Beta-prop_ATRN-MKLN-like"/>
</dbReference>
<dbReference type="InterPro" id="IPR000048">
    <property type="entry name" value="IQ_motif_EF-hand-BS"/>
</dbReference>
<dbReference type="Gene3D" id="1.25.40.420">
    <property type="match status" value="1"/>
</dbReference>
<dbReference type="InterPro" id="IPR015915">
    <property type="entry name" value="Kelch-typ_b-propeller"/>
</dbReference>
<dbReference type="PANTHER" id="PTHR22667:SF0">
    <property type="entry name" value="AT01380P-RELATED"/>
    <property type="match status" value="1"/>
</dbReference>
<protein>
    <recommendedName>
        <fullName evidence="5">BTB domain-containing protein</fullName>
    </recommendedName>
</protein>
<dbReference type="SMART" id="SM00875">
    <property type="entry name" value="BACK"/>
    <property type="match status" value="1"/>
</dbReference>
<evidence type="ECO:0000256" key="4">
    <source>
        <dbReference type="SAM" id="Phobius"/>
    </source>
</evidence>
<evidence type="ECO:0000256" key="1">
    <source>
        <dbReference type="ARBA" id="ARBA00022441"/>
    </source>
</evidence>
<dbReference type="SUPFAM" id="SSF53850">
    <property type="entry name" value="Periplasmic binding protein-like II"/>
    <property type="match status" value="1"/>
</dbReference>
<feature type="region of interest" description="Disordered" evidence="3">
    <location>
        <begin position="1284"/>
        <end position="1306"/>
    </location>
</feature>
<name>A0AA39CA29_9HYME</name>
<dbReference type="Pfam" id="PF00651">
    <property type="entry name" value="BTB"/>
    <property type="match status" value="1"/>
</dbReference>
<keyword evidence="4" id="KW-1133">Transmembrane helix</keyword>
<dbReference type="SUPFAM" id="SSF54695">
    <property type="entry name" value="POZ domain"/>
    <property type="match status" value="1"/>
</dbReference>
<feature type="domain" description="BTB" evidence="5">
    <location>
        <begin position="1355"/>
        <end position="1409"/>
    </location>
</feature>
<comment type="caution">
    <text evidence="6">The sequence shown here is derived from an EMBL/GenBank/DDBJ whole genome shotgun (WGS) entry which is preliminary data.</text>
</comment>
<sequence>MATGSGSEEMAELGAPIKELMENNSFDKKPSTKMVVLQRSFYIPNIILACVALSSVQGLNKLQKIARMHEESRLLKPVIKKHLEEVDEASPLHIIIDLKVEGIILNSLLIEYMQSRSSYLWNSEELIPKNVESCAVLNKVVGIYSDTRHIRPLDQRKFFDKLWRPRARFAIWSTGLSDLGIIQTVLENFWSLDCLNVAVILTSPKRFKVARYTYNPFILGPRDRDKLLRVKSDKFFPDKLNNLYGYKISISVYHVVPNAILAHYTTLKGARGTAVELINYFASLMNFTIVLKSSPLPLSSYTRNLPQEKYNKTMIGPVGDIINRRSDFLANGQLLELASDLDLEFLYPLNNIQTLIAVPYDQELSSIARVFLVFTKSMGIQEHSNQLWYHEINQLIAKYLLITKPQSRIHLIIDQKVNSIIFEHILNGYRESNPIILSDSNNKITQCDILTCRKMHFIIGVFKTPQDVRADKWKEFYNHAWNPAASIAIWISDPVNLDDIKKLLETFWQHNSIDVVAITFDILNNTTIVYSYNPFVIKNDNNRGEIFQVLSSDNLYSDKLKNLYGYPIRISLYEHQPHVSLKNFTTLSASRDANYCKALSQWMNFTIDLKTTSDDFSSYIVNLSNGSNYGAKGDVITNRSDFLGNSLHWESNDFIEIEYIYPRWRSRIVIMVPRNKALPGIFKLFKSGSGITIALTFTALCLLFIILTIKGDRNALLKTFSLMLFQTFGKIGFNNSERIFCIAWIYWSLVLVSIFQGKLIHDIAAPPYHNDINSLRAFYKTNLTLMTKRWEQDILNNSFVSNIKRLSKRSIIDKNETRCMIKMMTHKNVACTVEGSHADYKIAEMRRAIYKKRLLHKKIIISREIHVMKEPLFYYWRTYIVKKDFVYLKKFNKLALRFVEFGIMKKWSNDDLAKNLQMTYTGTTAEPLDLETKTSYESTSSDDDFNSVLSNIDLLNPQVYPRQSQYRFRRNRSRRKLLKSKLPDDNSIALHHNSSILEQKNVENKNEVILAEAEYSSDESIGQRIIRSKRKLRERISTPRVVQAIKNNSGTLSVKHEETLSSPLCSKESRNKSRNVVLRQLDHQSSAAESSKNSIRLSKSEQAIGITSLPLNQTSTPQPLKYQRQFNHRSTKKYKALNVEIIQESQKHQTCKSDIDNITTKLMAQSPQALTKIHMNQIDSETNRVFPFQSTPSGNLKIIPNQVVFESKKVSVLVADPKHTKVNVKAELNKSDMEYDTLNFGEEYSNIKQTPGELPPGVTSSTIDQLQAQQKLPQIGTSYVPRTQPHRIKHHHREMEQPSSNQQSTPYRLSSAHEVPLSSLGFNTDEPIDWENVNLPEKTDLYFELSRRITNYTNADFIVRIGNDEFHCHLLVLQSYSTFFDEKHCKEIDLTESNVTSKAFSIIYDWMISTTSESCHLLRRDNILDIFMGAQYLGIKELEEQCWAFIDNDELFSEDTAFLLYLEAKKIGNTAVMELMVPRIMKFFLLLVSTKDFLELSVEELCSLLRSNYICVNSEMEVLMSAVRWLMFNWDERKQYMIQVLKCIRFGLIAPWQLIDVKRNPENPEFMELMSFEEIRKMVDDGLAFVIIKYWYGDQTEDYYHWIDLLGLTEPTNRNWAGEDKNYVTYREFLLYLDEYQRTIMPELKLRRGKSMSSNHQQCSELPQSNRTHGNCTNHSAVEIASLGQVGAFTNNTMRISSKYPKSTLQSSAPTPPQLSTTPGVPNHTTQSPSMGMGMSPEFFTKYLTSLGSNSRPNACGNEMDNDKVKIGNAAMCHSTWQNHNRDISQENYFNNTNERTAIVNNIQLEPNIIIEREKYLNKKHLISGRIGDHSDSSISEDDAAMKIQATYRGYKTRREINKFKKNLSNENKCTKKVAELLSNSTVNIKFPKSLEPTRAASINTGSYRYSFKNTEKTYRPGSSQKRQFKLPMNKNNLNECQNFDVEKFHQTCTQKDLKQCDVSLEKKNASINYLEQNKSVKANKSTTLLYNCNERMSSVTPSENNTDTEEPLSPVVQQNTLNKYKNLYRPKFDSVNQINNIDSLEKSENYFPDHSLFYPDCESVLVLGGIDLHLDCGASVNSGKDMYRYNPMENVWEFVGEIPKPRHHHSTIYFNGRVYLAGGADPLEYEVNKKNVVVGTVWSYDPTRRQWFNEPEMLTPRQNFGLVVSHGKIFAIGGEDKNGIALKSVEALDPLVGKWKKMQPMNLPRVGAACANFHDFIWVAGGMTKYNILKEVECYDPVKNTWHKIEPLRIPRCLASLHVNNDSLYLIGGAERMSSCDTMTESIKTIDVWDTNLRTWSQLTEMSIARHSHSIGFIVIYVLNKYTGNQLLIIGGITTVYMKTLKCIERYCCKRTKWIEGVASLPYAVSGHDSVSLPPLNIKHF</sequence>
<dbReference type="PROSITE" id="PS50096">
    <property type="entry name" value="IQ"/>
    <property type="match status" value="1"/>
</dbReference>
<dbReference type="Gene3D" id="2.120.10.80">
    <property type="entry name" value="Kelch-type beta propeller"/>
    <property type="match status" value="2"/>
</dbReference>
<dbReference type="Gene3D" id="3.30.710.10">
    <property type="entry name" value="Potassium Channel Kv1.1, Chain A"/>
    <property type="match status" value="1"/>
</dbReference>
<reference evidence="6" key="1">
    <citation type="journal article" date="2023" name="bioRxiv">
        <title>Scaffold-level genome assemblies of two parasitoid biocontrol wasps reveal the parthenogenesis mechanism and an associated novel virus.</title>
        <authorList>
            <person name="Inwood S."/>
            <person name="Skelly J."/>
            <person name="Guhlin J."/>
            <person name="Harrop T."/>
            <person name="Goldson S."/>
            <person name="Dearden P."/>
        </authorList>
    </citation>
    <scope>NUCLEOTIDE SEQUENCE</scope>
    <source>
        <strain evidence="6">Irish</strain>
        <tissue evidence="6">Whole body</tissue>
    </source>
</reference>
<evidence type="ECO:0000313" key="7">
    <source>
        <dbReference type="Proteomes" id="UP001168990"/>
    </source>
</evidence>
<dbReference type="SMART" id="SM00612">
    <property type="entry name" value="Kelch"/>
    <property type="match status" value="6"/>
</dbReference>
<dbReference type="InterPro" id="IPR011333">
    <property type="entry name" value="SKP1/BTB/POZ_sf"/>
</dbReference>
<reference evidence="6" key="2">
    <citation type="submission" date="2023-03" db="EMBL/GenBank/DDBJ databases">
        <authorList>
            <person name="Inwood S.N."/>
            <person name="Skelly J.G."/>
            <person name="Guhlin J."/>
            <person name="Harrop T.W.R."/>
            <person name="Goldson S.G."/>
            <person name="Dearden P.K."/>
        </authorList>
    </citation>
    <scope>NUCLEOTIDE SEQUENCE</scope>
    <source>
        <strain evidence="6">Irish</strain>
        <tissue evidence="6">Whole body</tissue>
    </source>
</reference>
<dbReference type="InterPro" id="IPR006652">
    <property type="entry name" value="Kelch_1"/>
</dbReference>
<dbReference type="Gene3D" id="1.20.5.190">
    <property type="match status" value="1"/>
</dbReference>
<keyword evidence="7" id="KW-1185">Reference proteome</keyword>
<evidence type="ECO:0000259" key="5">
    <source>
        <dbReference type="PROSITE" id="PS50097"/>
    </source>
</evidence>
<dbReference type="EMBL" id="JAQQBS010001423">
    <property type="protein sequence ID" value="KAK0160721.1"/>
    <property type="molecule type" value="Genomic_DNA"/>
</dbReference>
<dbReference type="Pfam" id="PF24981">
    <property type="entry name" value="Beta-prop_ATRN-LZTR1"/>
    <property type="match status" value="1"/>
</dbReference>
<organism evidence="6 7">
    <name type="scientific">Microctonus aethiopoides</name>
    <dbReference type="NCBI Taxonomy" id="144406"/>
    <lineage>
        <taxon>Eukaryota</taxon>
        <taxon>Metazoa</taxon>
        <taxon>Ecdysozoa</taxon>
        <taxon>Arthropoda</taxon>
        <taxon>Hexapoda</taxon>
        <taxon>Insecta</taxon>
        <taxon>Pterygota</taxon>
        <taxon>Neoptera</taxon>
        <taxon>Endopterygota</taxon>
        <taxon>Hymenoptera</taxon>
        <taxon>Apocrita</taxon>
        <taxon>Ichneumonoidea</taxon>
        <taxon>Braconidae</taxon>
        <taxon>Euphorinae</taxon>
        <taxon>Microctonus</taxon>
    </lineage>
</organism>
<dbReference type="PROSITE" id="PS50097">
    <property type="entry name" value="BTB"/>
    <property type="match status" value="1"/>
</dbReference>
<evidence type="ECO:0000256" key="3">
    <source>
        <dbReference type="SAM" id="MobiDB-lite"/>
    </source>
</evidence>
<feature type="region of interest" description="Disordered" evidence="3">
    <location>
        <begin position="1700"/>
        <end position="1733"/>
    </location>
</feature>
<keyword evidence="4" id="KW-0812">Transmembrane</keyword>
<dbReference type="PANTHER" id="PTHR22667">
    <property type="entry name" value="AT01380P-RELATED"/>
    <property type="match status" value="1"/>
</dbReference>
<dbReference type="CDD" id="cd18186">
    <property type="entry name" value="BTB_POZ_ZBTB_KLHL-like"/>
    <property type="match status" value="1"/>
</dbReference>
<gene>
    <name evidence="6" type="ORF">PV328_008097</name>
</gene>
<dbReference type="InterPro" id="IPR011705">
    <property type="entry name" value="BACK"/>
</dbReference>
<evidence type="ECO:0000256" key="2">
    <source>
        <dbReference type="ARBA" id="ARBA00022737"/>
    </source>
</evidence>
<dbReference type="Proteomes" id="UP001168990">
    <property type="component" value="Unassembled WGS sequence"/>
</dbReference>
<feature type="compositionally biased region" description="Polar residues" evidence="3">
    <location>
        <begin position="1700"/>
        <end position="1730"/>
    </location>
</feature>
<evidence type="ECO:0000313" key="6">
    <source>
        <dbReference type="EMBL" id="KAK0160721.1"/>
    </source>
</evidence>
<dbReference type="Pfam" id="PF00612">
    <property type="entry name" value="IQ"/>
    <property type="match status" value="1"/>
</dbReference>
<feature type="compositionally biased region" description="Polar residues" evidence="3">
    <location>
        <begin position="1297"/>
        <end position="1306"/>
    </location>
</feature>